<keyword evidence="3" id="KW-1185">Reference proteome</keyword>
<organism evidence="2 3">
    <name type="scientific">Streptomyces yunnanensis</name>
    <dbReference type="NCBI Taxonomy" id="156453"/>
    <lineage>
        <taxon>Bacteria</taxon>
        <taxon>Bacillati</taxon>
        <taxon>Actinomycetota</taxon>
        <taxon>Actinomycetes</taxon>
        <taxon>Kitasatosporales</taxon>
        <taxon>Streptomycetaceae</taxon>
        <taxon>Streptomyces</taxon>
    </lineage>
</organism>
<reference evidence="2 3" key="1">
    <citation type="submission" date="2022-03" db="EMBL/GenBank/DDBJ databases">
        <title>Streptomyces yunnanensis P86,complete genome.</title>
        <authorList>
            <person name="Chen S."/>
            <person name="Zhang Q."/>
        </authorList>
    </citation>
    <scope>NUCLEOTIDE SEQUENCE [LARGE SCALE GENOMIC DNA]</scope>
    <source>
        <strain evidence="2 3">P86</strain>
    </source>
</reference>
<feature type="compositionally biased region" description="Polar residues" evidence="1">
    <location>
        <begin position="133"/>
        <end position="148"/>
    </location>
</feature>
<accession>A0ABY8A253</accession>
<dbReference type="EMBL" id="CP095749">
    <property type="protein sequence ID" value="WEB39040.1"/>
    <property type="molecule type" value="Genomic_DNA"/>
</dbReference>
<gene>
    <name evidence="2" type="ORF">MOV08_06795</name>
</gene>
<dbReference type="Proteomes" id="UP001218629">
    <property type="component" value="Chromosome"/>
</dbReference>
<evidence type="ECO:0000313" key="3">
    <source>
        <dbReference type="Proteomes" id="UP001218629"/>
    </source>
</evidence>
<protein>
    <submittedName>
        <fullName evidence="2">Uncharacterized protein</fullName>
    </submittedName>
</protein>
<feature type="region of interest" description="Disordered" evidence="1">
    <location>
        <begin position="127"/>
        <end position="148"/>
    </location>
</feature>
<evidence type="ECO:0000313" key="2">
    <source>
        <dbReference type="EMBL" id="WEB39040.1"/>
    </source>
</evidence>
<proteinExistence type="predicted"/>
<name>A0ABY8A253_9ACTN</name>
<evidence type="ECO:0000256" key="1">
    <source>
        <dbReference type="SAM" id="MobiDB-lite"/>
    </source>
</evidence>
<sequence>MRPLVRIISQVAVPIAAPESLGNGAIQMSSNRSLARSMLFHLMFGAQPPPITKLGRRGELWRLDRVERLGPGNPLRSAAESRRSRRSPRYAWNVAMRSAFESPGNNSSRLAAAFFPKYAALSGDTVGKPAMISSKTGKADSSTWPSAA</sequence>